<dbReference type="InterPro" id="IPR010982">
    <property type="entry name" value="Lambda_DNA-bd_dom_sf"/>
</dbReference>
<evidence type="ECO:0000313" key="6">
    <source>
        <dbReference type="Proteomes" id="UP000005561"/>
    </source>
</evidence>
<dbReference type="SMART" id="SM00530">
    <property type="entry name" value="HTH_XRE"/>
    <property type="match status" value="1"/>
</dbReference>
<dbReference type="GO" id="GO:0003677">
    <property type="term" value="F:DNA binding"/>
    <property type="evidence" value="ECO:0007669"/>
    <property type="project" value="UniProtKB-KW"/>
</dbReference>
<organism evidence="5 6">
    <name type="scientific">Marvinbryantia formatexigens DSM 14469</name>
    <dbReference type="NCBI Taxonomy" id="478749"/>
    <lineage>
        <taxon>Bacteria</taxon>
        <taxon>Bacillati</taxon>
        <taxon>Bacillota</taxon>
        <taxon>Clostridia</taxon>
        <taxon>Lachnospirales</taxon>
        <taxon>Lachnospiraceae</taxon>
        <taxon>Marvinbryantia</taxon>
    </lineage>
</organism>
<accession>C6L9Y0</accession>
<reference evidence="5" key="1">
    <citation type="submission" date="2009-07" db="EMBL/GenBank/DDBJ databases">
        <authorList>
            <person name="Weinstock G."/>
            <person name="Sodergren E."/>
            <person name="Clifton S."/>
            <person name="Fulton L."/>
            <person name="Fulton B."/>
            <person name="Courtney L."/>
            <person name="Fronick C."/>
            <person name="Harrison M."/>
            <person name="Strong C."/>
            <person name="Farmer C."/>
            <person name="Delahaunty K."/>
            <person name="Markovic C."/>
            <person name="Hall O."/>
            <person name="Minx P."/>
            <person name="Tomlinson C."/>
            <person name="Mitreva M."/>
            <person name="Nelson J."/>
            <person name="Hou S."/>
            <person name="Wollam A."/>
            <person name="Pepin K.H."/>
            <person name="Johnson M."/>
            <person name="Bhonagiri V."/>
            <person name="Nash W.E."/>
            <person name="Warren W."/>
            <person name="Chinwalla A."/>
            <person name="Mardis E.R."/>
            <person name="Wilson R.K."/>
        </authorList>
    </citation>
    <scope>NUCLEOTIDE SEQUENCE [LARGE SCALE GENOMIC DNA]</scope>
    <source>
        <strain evidence="5">DSM 14469</strain>
    </source>
</reference>
<evidence type="ECO:0000256" key="3">
    <source>
        <dbReference type="ARBA" id="ARBA00023163"/>
    </source>
</evidence>
<dbReference type="PANTHER" id="PTHR40661">
    <property type="match status" value="1"/>
</dbReference>
<proteinExistence type="predicted"/>
<sequence length="121" mass="13915">MELKNRLQIILDEQHLKQKDFAQAIKVTESYVSNMLNGKRKNISESLAVLIEQTYGYSSQWILTGEGERYITQSRIPELSPTKKRLISEIEKMSDAELDAVLVFINSLDDYKKAFNASDKN</sequence>
<keyword evidence="6" id="KW-1185">Reference proteome</keyword>
<dbReference type="SUPFAM" id="SSF47413">
    <property type="entry name" value="lambda repressor-like DNA-binding domains"/>
    <property type="match status" value="1"/>
</dbReference>
<evidence type="ECO:0000256" key="1">
    <source>
        <dbReference type="ARBA" id="ARBA00023015"/>
    </source>
</evidence>
<dbReference type="RefSeq" id="WP_006860222.1">
    <property type="nucleotide sequence ID" value="NZ_ACCL02000002.1"/>
</dbReference>
<protein>
    <submittedName>
        <fullName evidence="5">DNA-binding helix-turn-helix protein</fullName>
    </submittedName>
</protein>
<dbReference type="Gene3D" id="1.10.260.40">
    <property type="entry name" value="lambda repressor-like DNA-binding domains"/>
    <property type="match status" value="1"/>
</dbReference>
<keyword evidence="1" id="KW-0805">Transcription regulation</keyword>
<keyword evidence="3" id="KW-0804">Transcription</keyword>
<dbReference type="PROSITE" id="PS50943">
    <property type="entry name" value="HTH_CROC1"/>
    <property type="match status" value="1"/>
</dbReference>
<feature type="domain" description="HTH cro/C1-type" evidence="4">
    <location>
        <begin position="7"/>
        <end position="62"/>
    </location>
</feature>
<dbReference type="Pfam" id="PF01381">
    <property type="entry name" value="HTH_3"/>
    <property type="match status" value="1"/>
</dbReference>
<dbReference type="OrthoDB" id="1852112at2"/>
<dbReference type="AlphaFoldDB" id="C6L9Y0"/>
<dbReference type="InterPro" id="IPR001387">
    <property type="entry name" value="Cro/C1-type_HTH"/>
</dbReference>
<dbReference type="EMBL" id="ACCL02000002">
    <property type="protein sequence ID" value="EET62387.1"/>
    <property type="molecule type" value="Genomic_DNA"/>
</dbReference>
<evidence type="ECO:0000256" key="2">
    <source>
        <dbReference type="ARBA" id="ARBA00023125"/>
    </source>
</evidence>
<evidence type="ECO:0000259" key="4">
    <source>
        <dbReference type="PROSITE" id="PS50943"/>
    </source>
</evidence>
<comment type="caution">
    <text evidence="5">The sequence shown here is derived from an EMBL/GenBank/DDBJ whole genome shotgun (WGS) entry which is preliminary data.</text>
</comment>
<gene>
    <name evidence="5" type="ORF">BRYFOR_05422</name>
</gene>
<evidence type="ECO:0000313" key="5">
    <source>
        <dbReference type="EMBL" id="EET62387.1"/>
    </source>
</evidence>
<dbReference type="CDD" id="cd00093">
    <property type="entry name" value="HTH_XRE"/>
    <property type="match status" value="1"/>
</dbReference>
<name>C6L9Y0_9FIRM</name>
<dbReference type="eggNOG" id="ENOG5034B93">
    <property type="taxonomic scope" value="Bacteria"/>
</dbReference>
<dbReference type="Proteomes" id="UP000005561">
    <property type="component" value="Unassembled WGS sequence"/>
</dbReference>
<dbReference type="PANTHER" id="PTHR40661:SF3">
    <property type="entry name" value="FELS-1 PROPHAGE TRANSCRIPTIONAL REGULATOR"/>
    <property type="match status" value="1"/>
</dbReference>
<keyword evidence="2 5" id="KW-0238">DNA-binding</keyword>